<evidence type="ECO:0000256" key="3">
    <source>
        <dbReference type="ARBA" id="ARBA00004910"/>
    </source>
</evidence>
<dbReference type="GO" id="GO:0008835">
    <property type="term" value="F:diaminohydroxyphosphoribosylaminopyrimidine deaminase activity"/>
    <property type="evidence" value="ECO:0007669"/>
    <property type="project" value="UniProtKB-EC"/>
</dbReference>
<evidence type="ECO:0000256" key="14">
    <source>
        <dbReference type="PIRNR" id="PIRNR006769"/>
    </source>
</evidence>
<comment type="catalytic activity">
    <reaction evidence="13 14">
        <text>2,5-diamino-6-hydroxy-4-(5-phosphoribosylamino)-pyrimidine + H2O + H(+) = 5-amino-6-(5-phospho-D-ribosylamino)uracil + NH4(+)</text>
        <dbReference type="Rhea" id="RHEA:21868"/>
        <dbReference type="ChEBI" id="CHEBI:15377"/>
        <dbReference type="ChEBI" id="CHEBI:15378"/>
        <dbReference type="ChEBI" id="CHEBI:28938"/>
        <dbReference type="ChEBI" id="CHEBI:58453"/>
        <dbReference type="ChEBI" id="CHEBI:58614"/>
        <dbReference type="EC" id="3.5.4.26"/>
    </reaction>
</comment>
<dbReference type="EC" id="3.5.4.26" evidence="14"/>
<dbReference type="SUPFAM" id="SSF53597">
    <property type="entry name" value="Dihydrofolate reductase-like"/>
    <property type="match status" value="1"/>
</dbReference>
<dbReference type="PROSITE" id="PS51747">
    <property type="entry name" value="CYT_DCMP_DEAMINASES_2"/>
    <property type="match status" value="1"/>
</dbReference>
<evidence type="ECO:0000256" key="4">
    <source>
        <dbReference type="ARBA" id="ARBA00005259"/>
    </source>
</evidence>
<accession>A0ABT7S6G4</accession>
<evidence type="ECO:0000256" key="9">
    <source>
        <dbReference type="ARBA" id="ARBA00022857"/>
    </source>
</evidence>
<keyword evidence="17" id="KW-1185">Reference proteome</keyword>
<dbReference type="EC" id="1.1.1.193" evidence="14"/>
<evidence type="ECO:0000256" key="2">
    <source>
        <dbReference type="ARBA" id="ARBA00004882"/>
    </source>
</evidence>
<dbReference type="EMBL" id="JAUCGR010000002">
    <property type="protein sequence ID" value="MDM7831191.1"/>
    <property type="molecule type" value="Genomic_DNA"/>
</dbReference>
<evidence type="ECO:0000256" key="10">
    <source>
        <dbReference type="ARBA" id="ARBA00023002"/>
    </source>
</evidence>
<evidence type="ECO:0000256" key="13">
    <source>
        <dbReference type="ARBA" id="ARBA00049886"/>
    </source>
</evidence>
<keyword evidence="8 14" id="KW-0862">Zinc</keyword>
<dbReference type="InterPro" id="IPR016193">
    <property type="entry name" value="Cytidine_deaminase-like"/>
</dbReference>
<comment type="function">
    <text evidence="1 14">Converts 2,5-diamino-6-(ribosylamino)-4(3h)-pyrimidinone 5'-phosphate into 5-amino-6-(ribosylamino)-2,4(1h,3h)-pyrimidinedione 5'-phosphate.</text>
</comment>
<comment type="similarity">
    <text evidence="4 14">In the N-terminal section; belongs to the cytidine and deoxycytidylate deaminase family.</text>
</comment>
<evidence type="ECO:0000256" key="7">
    <source>
        <dbReference type="ARBA" id="ARBA00022723"/>
    </source>
</evidence>
<reference evidence="16 17" key="1">
    <citation type="submission" date="2023-06" db="EMBL/GenBank/DDBJ databases">
        <title>Cellulomonas sp. MW9 Whole genome sequence.</title>
        <authorList>
            <person name="Park S."/>
        </authorList>
    </citation>
    <scope>NUCLEOTIDE SEQUENCE [LARGE SCALE GENOMIC DNA]</scope>
    <source>
        <strain evidence="16 17">MW9</strain>
    </source>
</reference>
<dbReference type="Pfam" id="PF00383">
    <property type="entry name" value="dCMP_cyt_deam_1"/>
    <property type="match status" value="1"/>
</dbReference>
<comment type="cofactor">
    <cofactor evidence="14">
        <name>Zn(2+)</name>
        <dbReference type="ChEBI" id="CHEBI:29105"/>
    </cofactor>
    <text evidence="14">Binds 1 zinc ion.</text>
</comment>
<dbReference type="Gene3D" id="3.40.140.10">
    <property type="entry name" value="Cytidine Deaminase, domain 2"/>
    <property type="match status" value="1"/>
</dbReference>
<proteinExistence type="inferred from homology"/>
<organism evidence="16 17">
    <name type="scientific">Cellulomonas edaphi</name>
    <dbReference type="NCBI Taxonomy" id="3053468"/>
    <lineage>
        <taxon>Bacteria</taxon>
        <taxon>Bacillati</taxon>
        <taxon>Actinomycetota</taxon>
        <taxon>Actinomycetes</taxon>
        <taxon>Micrococcales</taxon>
        <taxon>Cellulomonadaceae</taxon>
        <taxon>Cellulomonas</taxon>
    </lineage>
</organism>
<dbReference type="InterPro" id="IPR016192">
    <property type="entry name" value="APOBEC/CMP_deaminase_Zn-bd"/>
</dbReference>
<sequence>MTSTTSSRVDSATPQESAAMRRAFELARRGPAVDPNPRVGCVLLAPDGQTIGEGWHRGAGTPHAEVAALADAAAQRHDTRGATAVVTLEPCNHTGRTGPCSEALLAAGVARVVVSVSDPNPLAAGGAARLRAEGVDVLAGVLADEGRQVLGAWVHAVERDRPFVTLKIASSLDGRIAAADGSSRWITGPVARQHAHDLRGEVDAIAVGTGTALADDPSLTARSADGSLHEHQPVRVVVGLRDLPADAALRGPGGELVHVRTHDPHAVLAELASRGVRHVLVEGGPTLATAFLRAGVVDEVHAYVAPVLLGAGRSAVDDLGVATIDDAVRLVTRSVLPLGPDVLVVATPAAEAAAQTAARPSTDQEP</sequence>
<evidence type="ECO:0000313" key="16">
    <source>
        <dbReference type="EMBL" id="MDM7831191.1"/>
    </source>
</evidence>
<evidence type="ECO:0000313" key="17">
    <source>
        <dbReference type="Proteomes" id="UP001321453"/>
    </source>
</evidence>
<evidence type="ECO:0000259" key="15">
    <source>
        <dbReference type="PROSITE" id="PS51747"/>
    </source>
</evidence>
<evidence type="ECO:0000256" key="11">
    <source>
        <dbReference type="ARBA" id="ARBA00023268"/>
    </source>
</evidence>
<keyword evidence="11" id="KW-0511">Multifunctional enzyme</keyword>
<dbReference type="InterPro" id="IPR024072">
    <property type="entry name" value="DHFR-like_dom_sf"/>
</dbReference>
<comment type="caution">
    <text evidence="16">The sequence shown here is derived from an EMBL/GenBank/DDBJ whole genome shotgun (WGS) entry which is preliminary data.</text>
</comment>
<comment type="pathway">
    <text evidence="3 14">Cofactor biosynthesis; riboflavin biosynthesis; 5-amino-6-(D-ribitylamino)uracil from GTP: step 3/4.</text>
</comment>
<comment type="pathway">
    <text evidence="2 14">Cofactor biosynthesis; riboflavin biosynthesis; 5-amino-6-(D-ribitylamino)uracil from GTP: step 2/4.</text>
</comment>
<dbReference type="CDD" id="cd01284">
    <property type="entry name" value="Riboflavin_deaminase-reductase"/>
    <property type="match status" value="1"/>
</dbReference>
<evidence type="ECO:0000256" key="1">
    <source>
        <dbReference type="ARBA" id="ARBA00002151"/>
    </source>
</evidence>
<evidence type="ECO:0000256" key="6">
    <source>
        <dbReference type="ARBA" id="ARBA00022619"/>
    </source>
</evidence>
<dbReference type="PANTHER" id="PTHR38011">
    <property type="entry name" value="DIHYDROFOLATE REDUCTASE FAMILY PROTEIN (AFU_ORTHOLOGUE AFUA_8G06820)"/>
    <property type="match status" value="1"/>
</dbReference>
<evidence type="ECO:0000256" key="12">
    <source>
        <dbReference type="ARBA" id="ARBA00049861"/>
    </source>
</evidence>
<dbReference type="SUPFAM" id="SSF53927">
    <property type="entry name" value="Cytidine deaminase-like"/>
    <property type="match status" value="1"/>
</dbReference>
<name>A0ABT7S6G4_9CELL</name>
<dbReference type="GO" id="GO:0008703">
    <property type="term" value="F:5-amino-6-(5-phosphoribosylamino)uracil reductase activity"/>
    <property type="evidence" value="ECO:0007669"/>
    <property type="project" value="UniProtKB-EC"/>
</dbReference>
<dbReference type="Pfam" id="PF01872">
    <property type="entry name" value="RibD_C"/>
    <property type="match status" value="1"/>
</dbReference>
<dbReference type="Proteomes" id="UP001321453">
    <property type="component" value="Unassembled WGS sequence"/>
</dbReference>
<dbReference type="RefSeq" id="WP_289446470.1">
    <property type="nucleotide sequence ID" value="NZ_JAUCGR010000002.1"/>
</dbReference>
<dbReference type="NCBIfam" id="TIGR00326">
    <property type="entry name" value="eubact_ribD"/>
    <property type="match status" value="1"/>
</dbReference>
<keyword evidence="7 14" id="KW-0479">Metal-binding</keyword>
<evidence type="ECO:0000256" key="5">
    <source>
        <dbReference type="ARBA" id="ARBA00007417"/>
    </source>
</evidence>
<comment type="similarity">
    <text evidence="5 14">In the C-terminal section; belongs to the HTP reductase family.</text>
</comment>
<dbReference type="InterPro" id="IPR002734">
    <property type="entry name" value="RibDG_C"/>
</dbReference>
<dbReference type="Gene3D" id="3.40.430.10">
    <property type="entry name" value="Dihydrofolate Reductase, subunit A"/>
    <property type="match status" value="1"/>
</dbReference>
<gene>
    <name evidence="16" type="primary">ribD</name>
    <name evidence="16" type="ORF">QRT05_07585</name>
</gene>
<keyword evidence="10 14" id="KW-0560">Oxidoreductase</keyword>
<dbReference type="PROSITE" id="PS00903">
    <property type="entry name" value="CYT_DCMP_DEAMINASES_1"/>
    <property type="match status" value="1"/>
</dbReference>
<feature type="domain" description="CMP/dCMP-type deaminase" evidence="15">
    <location>
        <begin position="14"/>
        <end position="138"/>
    </location>
</feature>
<dbReference type="InterPro" id="IPR004794">
    <property type="entry name" value="Eubact_RibD"/>
</dbReference>
<keyword evidence="6 14" id="KW-0686">Riboflavin biosynthesis</keyword>
<dbReference type="PIRSF" id="PIRSF006769">
    <property type="entry name" value="RibD"/>
    <property type="match status" value="1"/>
</dbReference>
<dbReference type="InterPro" id="IPR002125">
    <property type="entry name" value="CMP_dCMP_dom"/>
</dbReference>
<evidence type="ECO:0000256" key="8">
    <source>
        <dbReference type="ARBA" id="ARBA00022833"/>
    </source>
</evidence>
<keyword evidence="9 14" id="KW-0521">NADP</keyword>
<comment type="catalytic activity">
    <reaction evidence="12 14">
        <text>5-amino-6-(5-phospho-D-ribitylamino)uracil + NADP(+) = 5-amino-6-(5-phospho-D-ribosylamino)uracil + NADPH + H(+)</text>
        <dbReference type="Rhea" id="RHEA:17845"/>
        <dbReference type="ChEBI" id="CHEBI:15378"/>
        <dbReference type="ChEBI" id="CHEBI:57783"/>
        <dbReference type="ChEBI" id="CHEBI:58349"/>
        <dbReference type="ChEBI" id="CHEBI:58421"/>
        <dbReference type="ChEBI" id="CHEBI:58453"/>
        <dbReference type="EC" id="1.1.1.193"/>
    </reaction>
</comment>
<keyword evidence="14 16" id="KW-0378">Hydrolase</keyword>
<dbReference type="PANTHER" id="PTHR38011:SF7">
    <property type="entry name" value="2,5-DIAMINO-6-RIBOSYLAMINO-4(3H)-PYRIMIDINONE 5'-PHOSPHATE REDUCTASE"/>
    <property type="match status" value="1"/>
</dbReference>
<protein>
    <recommendedName>
        <fullName evidence="14">Riboflavin biosynthesis protein RibD</fullName>
    </recommendedName>
    <domain>
        <recommendedName>
            <fullName evidence="14">Diaminohydroxyphosphoribosylaminopyrimidine deaminase</fullName>
            <shortName evidence="14">DRAP deaminase</shortName>
            <ecNumber evidence="14">3.5.4.26</ecNumber>
        </recommendedName>
        <alternativeName>
            <fullName evidence="14">Riboflavin-specific deaminase</fullName>
        </alternativeName>
    </domain>
    <domain>
        <recommendedName>
            <fullName evidence="14">5-amino-6-(5-phosphoribosylamino)uracil reductase</fullName>
            <ecNumber evidence="14">1.1.1.193</ecNumber>
        </recommendedName>
        <alternativeName>
            <fullName evidence="14">HTP reductase</fullName>
        </alternativeName>
    </domain>
</protein>
<dbReference type="InterPro" id="IPR050765">
    <property type="entry name" value="Riboflavin_Biosynth_HTPR"/>
</dbReference>